<keyword evidence="3" id="KW-1185">Reference proteome</keyword>
<reference evidence="2 3" key="1">
    <citation type="submission" date="2017-07" db="EMBL/GenBank/DDBJ databases">
        <title>Elstera cyanobacteriorum sp. nov., a novel bacterium isolated from cyanobacterial aggregates in a eutrophic lake.</title>
        <authorList>
            <person name="Cai H."/>
        </authorList>
    </citation>
    <scope>NUCLEOTIDE SEQUENCE [LARGE SCALE GENOMIC DNA]</scope>
    <source>
        <strain evidence="2 3">TH019</strain>
    </source>
</reference>
<evidence type="ECO:0000313" key="1">
    <source>
        <dbReference type="EMBL" id="OYQ21331.1"/>
    </source>
</evidence>
<comment type="caution">
    <text evidence="2">The sequence shown here is derived from an EMBL/GenBank/DDBJ whole genome shotgun (WGS) entry which is preliminary data.</text>
</comment>
<dbReference type="RefSeq" id="WP_094407326.1">
    <property type="nucleotide sequence ID" value="NZ_BMJZ01000001.1"/>
</dbReference>
<organism evidence="2 3">
    <name type="scientific">Elstera cyanobacteriorum</name>
    <dbReference type="NCBI Taxonomy" id="2022747"/>
    <lineage>
        <taxon>Bacteria</taxon>
        <taxon>Pseudomonadati</taxon>
        <taxon>Pseudomonadota</taxon>
        <taxon>Alphaproteobacteria</taxon>
        <taxon>Rhodospirillales</taxon>
        <taxon>Rhodospirillaceae</taxon>
        <taxon>Elstera</taxon>
    </lineage>
</organism>
<sequence length="86" mass="9312">MFQTGQPVFVVRPEYPETIHAAIIALPPDGADLSYAVDLPDGSRHRLMSQFIATDPAAARVIQQSALLARADYFARKAADLRGMAA</sequence>
<dbReference type="EMBL" id="NOXS01000023">
    <property type="protein sequence ID" value="OYQ21331.1"/>
    <property type="molecule type" value="Genomic_DNA"/>
</dbReference>
<gene>
    <name evidence="1" type="ORF">CHR90_02295</name>
    <name evidence="2" type="ORF">CHR90_02340</name>
</gene>
<dbReference type="AlphaFoldDB" id="A0A255XWH2"/>
<evidence type="ECO:0000313" key="3">
    <source>
        <dbReference type="Proteomes" id="UP000216361"/>
    </source>
</evidence>
<evidence type="ECO:0000313" key="2">
    <source>
        <dbReference type="EMBL" id="OYQ21339.1"/>
    </source>
</evidence>
<dbReference type="Proteomes" id="UP000216361">
    <property type="component" value="Unassembled WGS sequence"/>
</dbReference>
<dbReference type="EMBL" id="NOXS01000023">
    <property type="protein sequence ID" value="OYQ21339.1"/>
    <property type="molecule type" value="Genomic_DNA"/>
</dbReference>
<proteinExistence type="predicted"/>
<accession>A0A255XWH2</accession>
<name>A0A255XWH2_9PROT</name>
<protein>
    <submittedName>
        <fullName evidence="2">Uncharacterized protein</fullName>
    </submittedName>
</protein>